<dbReference type="AlphaFoldDB" id="A0A0B6YN79"/>
<accession>A0A0B6YN79</accession>
<name>A0A0B6YN79_9EUPU</name>
<feature type="region of interest" description="Disordered" evidence="1">
    <location>
        <begin position="1"/>
        <end position="40"/>
    </location>
</feature>
<feature type="non-terminal residue" evidence="2">
    <location>
        <position position="69"/>
    </location>
</feature>
<gene>
    <name evidence="2" type="primary">ORF29646</name>
</gene>
<feature type="compositionally biased region" description="Polar residues" evidence="1">
    <location>
        <begin position="24"/>
        <end position="40"/>
    </location>
</feature>
<feature type="compositionally biased region" description="Low complexity" evidence="1">
    <location>
        <begin position="1"/>
        <end position="17"/>
    </location>
</feature>
<feature type="non-terminal residue" evidence="2">
    <location>
        <position position="1"/>
    </location>
</feature>
<protein>
    <submittedName>
        <fullName evidence="2">Uncharacterized protein</fullName>
    </submittedName>
</protein>
<sequence>TEHGISHSNHSVSSWPSPRREAQITKSHQNTEQDSGNNATKILVPVRKRGRPRACPYSCETNVTEIVVR</sequence>
<evidence type="ECO:0000256" key="1">
    <source>
        <dbReference type="SAM" id="MobiDB-lite"/>
    </source>
</evidence>
<evidence type="ECO:0000313" key="2">
    <source>
        <dbReference type="EMBL" id="CEK57241.1"/>
    </source>
</evidence>
<proteinExistence type="predicted"/>
<reference evidence="2" key="1">
    <citation type="submission" date="2014-12" db="EMBL/GenBank/DDBJ databases">
        <title>Insight into the proteome of Arion vulgaris.</title>
        <authorList>
            <person name="Aradska J."/>
            <person name="Bulat T."/>
            <person name="Smidak R."/>
            <person name="Sarate P."/>
            <person name="Gangsoo J."/>
            <person name="Sialana F."/>
            <person name="Bilban M."/>
            <person name="Lubec G."/>
        </authorList>
    </citation>
    <scope>NUCLEOTIDE SEQUENCE</scope>
    <source>
        <tissue evidence="2">Skin</tissue>
    </source>
</reference>
<dbReference type="EMBL" id="HACG01010376">
    <property type="protein sequence ID" value="CEK57241.1"/>
    <property type="molecule type" value="Transcribed_RNA"/>
</dbReference>
<organism evidence="2">
    <name type="scientific">Arion vulgaris</name>
    <dbReference type="NCBI Taxonomy" id="1028688"/>
    <lineage>
        <taxon>Eukaryota</taxon>
        <taxon>Metazoa</taxon>
        <taxon>Spiralia</taxon>
        <taxon>Lophotrochozoa</taxon>
        <taxon>Mollusca</taxon>
        <taxon>Gastropoda</taxon>
        <taxon>Heterobranchia</taxon>
        <taxon>Euthyneura</taxon>
        <taxon>Panpulmonata</taxon>
        <taxon>Eupulmonata</taxon>
        <taxon>Stylommatophora</taxon>
        <taxon>Helicina</taxon>
        <taxon>Arionoidea</taxon>
        <taxon>Arionidae</taxon>
        <taxon>Arion</taxon>
    </lineage>
</organism>